<dbReference type="InterPro" id="IPR027477">
    <property type="entry name" value="Succ_DH/fumarate_Rdtase_cat_sf"/>
</dbReference>
<dbReference type="NCBIfam" id="NF009478">
    <property type="entry name" value="PRK12844.1"/>
    <property type="match status" value="1"/>
</dbReference>
<comment type="caution">
    <text evidence="7">The sequence shown here is derived from an EMBL/GenBank/DDBJ whole genome shotgun (WGS) entry which is preliminary data.</text>
</comment>
<dbReference type="EMBL" id="JBIAHM010000014">
    <property type="protein sequence ID" value="MFE9603812.1"/>
    <property type="molecule type" value="Genomic_DNA"/>
</dbReference>
<name>A0ABW6MCG0_9ACTN</name>
<evidence type="ECO:0000313" key="7">
    <source>
        <dbReference type="EMBL" id="MFE9603812.1"/>
    </source>
</evidence>
<dbReference type="Proteomes" id="UP001601303">
    <property type="component" value="Unassembled WGS sequence"/>
</dbReference>
<keyword evidence="3" id="KW-0274">FAD</keyword>
<dbReference type="Gene3D" id="3.50.50.60">
    <property type="entry name" value="FAD/NAD(P)-binding domain"/>
    <property type="match status" value="2"/>
</dbReference>
<reference evidence="7 8" key="1">
    <citation type="submission" date="2024-10" db="EMBL/GenBank/DDBJ databases">
        <title>The Natural Products Discovery Center: Release of the First 8490 Sequenced Strains for Exploring Actinobacteria Biosynthetic Diversity.</title>
        <authorList>
            <person name="Kalkreuter E."/>
            <person name="Kautsar S.A."/>
            <person name="Yang D."/>
            <person name="Bader C.D."/>
            <person name="Teijaro C.N."/>
            <person name="Fluegel L."/>
            <person name="Davis C.M."/>
            <person name="Simpson J.R."/>
            <person name="Lauterbach L."/>
            <person name="Steele A.D."/>
            <person name="Gui C."/>
            <person name="Meng S."/>
            <person name="Li G."/>
            <person name="Viehrig K."/>
            <person name="Ye F."/>
            <person name="Su P."/>
            <person name="Kiefer A.F."/>
            <person name="Nichols A."/>
            <person name="Cepeda A.J."/>
            <person name="Yan W."/>
            <person name="Fan B."/>
            <person name="Jiang Y."/>
            <person name="Adhikari A."/>
            <person name="Zheng C.-J."/>
            <person name="Schuster L."/>
            <person name="Cowan T.M."/>
            <person name="Smanski M.J."/>
            <person name="Chevrette M.G."/>
            <person name="De Carvalho L.P.S."/>
            <person name="Shen B."/>
        </authorList>
    </citation>
    <scope>NUCLEOTIDE SEQUENCE [LARGE SCALE GENOMIC DNA]</scope>
    <source>
        <strain evidence="7 8">NPDC006488</strain>
    </source>
</reference>
<organism evidence="7 8">
    <name type="scientific">Streptomyces hokutonensis</name>
    <dbReference type="NCBI Taxonomy" id="1306990"/>
    <lineage>
        <taxon>Bacteria</taxon>
        <taxon>Bacillati</taxon>
        <taxon>Actinomycetota</taxon>
        <taxon>Actinomycetes</taxon>
        <taxon>Kitasatosporales</taxon>
        <taxon>Streptomycetaceae</taxon>
        <taxon>Streptomyces</taxon>
    </lineage>
</organism>
<keyword evidence="4" id="KW-0560">Oxidoreductase</keyword>
<evidence type="ECO:0000256" key="3">
    <source>
        <dbReference type="ARBA" id="ARBA00022827"/>
    </source>
</evidence>
<proteinExistence type="predicted"/>
<sequence>MTDWDHSTDFLVVGSGAGVTGAIRARALGKDVLVVEKTDRFGGSTCMSGGVMWLPDNPLMRREGVPDSADAALRYFATVVGDAGPASSPARRQAYVRAGSEMVDFLESEGLELRRCEGYSDYYSGVRGCEGGSARGRSVEAKVFDKKQLGAWQDRIRPGFAGGLAVYTGEASRLTLMRTRVGLTVLARAGLRTSLGRIRGQRLVTNGVALSARLLQILLRQDATIWLDSALTDLVVEDGRVVGAVVHRGGRDLRIRARDGVLLAAGGFARNKEMRERHAGGRPTSDRWTSANPGDTGEVIRIAMAHGAATDMLDEAWWMPSWIMPDGTPNMCMSERTRPGSIIVDAEGRRYFNEAVAYQEAGQQMYARDRELGGAVPSWLVVDSRHRGHYPFGMSPPGRTPKEWITSGAMKRADSLEDLAGQCGIDAGGLLKTVERFNTFAARGVDEDFHRGEGDHERFYGDPTHAPNPCLGPVSKPPFYAVALYPGDIGTSGGILCDELARVLDTEGNPVDGLYATGNCTASVMGRKYLGAGASIAASAVFGHVAANHASAAEREPGADIAD</sequence>
<dbReference type="InterPro" id="IPR050315">
    <property type="entry name" value="FAD-oxidoreductase_2"/>
</dbReference>
<dbReference type="InterPro" id="IPR003953">
    <property type="entry name" value="FAD-dep_OxRdtase_2_FAD-bd"/>
</dbReference>
<evidence type="ECO:0000256" key="5">
    <source>
        <dbReference type="SAM" id="MobiDB-lite"/>
    </source>
</evidence>
<dbReference type="SUPFAM" id="SSF51905">
    <property type="entry name" value="FAD/NAD(P)-binding domain"/>
    <property type="match status" value="1"/>
</dbReference>
<feature type="domain" description="FAD-dependent oxidoreductase 2 FAD-binding" evidence="6">
    <location>
        <begin position="9"/>
        <end position="536"/>
    </location>
</feature>
<keyword evidence="2" id="KW-0285">Flavoprotein</keyword>
<dbReference type="PANTHER" id="PTHR43400">
    <property type="entry name" value="FUMARATE REDUCTASE"/>
    <property type="match status" value="1"/>
</dbReference>
<dbReference type="Pfam" id="PF00890">
    <property type="entry name" value="FAD_binding_2"/>
    <property type="match status" value="1"/>
</dbReference>
<evidence type="ECO:0000313" key="8">
    <source>
        <dbReference type="Proteomes" id="UP001601303"/>
    </source>
</evidence>
<dbReference type="Gene3D" id="3.90.700.10">
    <property type="entry name" value="Succinate dehydrogenase/fumarate reductase flavoprotein, catalytic domain"/>
    <property type="match status" value="1"/>
</dbReference>
<evidence type="ECO:0000259" key="6">
    <source>
        <dbReference type="Pfam" id="PF00890"/>
    </source>
</evidence>
<evidence type="ECO:0000256" key="2">
    <source>
        <dbReference type="ARBA" id="ARBA00022630"/>
    </source>
</evidence>
<accession>A0ABW6MCG0</accession>
<comment type="cofactor">
    <cofactor evidence="1">
        <name>FAD</name>
        <dbReference type="ChEBI" id="CHEBI:57692"/>
    </cofactor>
</comment>
<gene>
    <name evidence="7" type="ORF">ACFYNQ_35265</name>
</gene>
<dbReference type="InterPro" id="IPR036188">
    <property type="entry name" value="FAD/NAD-bd_sf"/>
</dbReference>
<evidence type="ECO:0000256" key="4">
    <source>
        <dbReference type="ARBA" id="ARBA00023002"/>
    </source>
</evidence>
<dbReference type="PANTHER" id="PTHR43400:SF10">
    <property type="entry name" value="3-OXOSTEROID 1-DEHYDROGENASE"/>
    <property type="match status" value="1"/>
</dbReference>
<protein>
    <submittedName>
        <fullName evidence="7">FAD-binding protein</fullName>
    </submittedName>
</protein>
<feature type="region of interest" description="Disordered" evidence="5">
    <location>
        <begin position="273"/>
        <end position="294"/>
    </location>
</feature>
<keyword evidence="8" id="KW-1185">Reference proteome</keyword>
<dbReference type="RefSeq" id="WP_388112665.1">
    <property type="nucleotide sequence ID" value="NZ_JBIAHM010000014.1"/>
</dbReference>
<dbReference type="SUPFAM" id="SSF56425">
    <property type="entry name" value="Succinate dehydrogenase/fumarate reductase flavoprotein, catalytic domain"/>
    <property type="match status" value="1"/>
</dbReference>
<evidence type="ECO:0000256" key="1">
    <source>
        <dbReference type="ARBA" id="ARBA00001974"/>
    </source>
</evidence>